<keyword evidence="3" id="KW-1185">Reference proteome</keyword>
<organism evidence="2 3">
    <name type="scientific">Byssothecium circinans</name>
    <dbReference type="NCBI Taxonomy" id="147558"/>
    <lineage>
        <taxon>Eukaryota</taxon>
        <taxon>Fungi</taxon>
        <taxon>Dikarya</taxon>
        <taxon>Ascomycota</taxon>
        <taxon>Pezizomycotina</taxon>
        <taxon>Dothideomycetes</taxon>
        <taxon>Pleosporomycetidae</taxon>
        <taxon>Pleosporales</taxon>
        <taxon>Massarineae</taxon>
        <taxon>Massarinaceae</taxon>
        <taxon>Byssothecium</taxon>
    </lineage>
</organism>
<feature type="compositionally biased region" description="Polar residues" evidence="1">
    <location>
        <begin position="270"/>
        <end position="317"/>
    </location>
</feature>
<proteinExistence type="predicted"/>
<feature type="region of interest" description="Disordered" evidence="1">
    <location>
        <begin position="1"/>
        <end position="36"/>
    </location>
</feature>
<evidence type="ECO:0000313" key="3">
    <source>
        <dbReference type="Proteomes" id="UP000800035"/>
    </source>
</evidence>
<evidence type="ECO:0000313" key="2">
    <source>
        <dbReference type="EMBL" id="KAF1956656.1"/>
    </source>
</evidence>
<accession>A0A6A5U0X8</accession>
<dbReference type="EMBL" id="ML976991">
    <property type="protein sequence ID" value="KAF1956656.1"/>
    <property type="molecule type" value="Genomic_DNA"/>
</dbReference>
<feature type="compositionally biased region" description="Low complexity" evidence="1">
    <location>
        <begin position="163"/>
        <end position="192"/>
    </location>
</feature>
<feature type="compositionally biased region" description="Pro residues" evidence="1">
    <location>
        <begin position="219"/>
        <end position="229"/>
    </location>
</feature>
<reference evidence="2" key="1">
    <citation type="journal article" date="2020" name="Stud. Mycol.">
        <title>101 Dothideomycetes genomes: a test case for predicting lifestyles and emergence of pathogens.</title>
        <authorList>
            <person name="Haridas S."/>
            <person name="Albert R."/>
            <person name="Binder M."/>
            <person name="Bloem J."/>
            <person name="Labutti K."/>
            <person name="Salamov A."/>
            <person name="Andreopoulos B."/>
            <person name="Baker S."/>
            <person name="Barry K."/>
            <person name="Bills G."/>
            <person name="Bluhm B."/>
            <person name="Cannon C."/>
            <person name="Castanera R."/>
            <person name="Culley D."/>
            <person name="Daum C."/>
            <person name="Ezra D."/>
            <person name="Gonzalez J."/>
            <person name="Henrissat B."/>
            <person name="Kuo A."/>
            <person name="Liang C."/>
            <person name="Lipzen A."/>
            <person name="Lutzoni F."/>
            <person name="Magnuson J."/>
            <person name="Mondo S."/>
            <person name="Nolan M."/>
            <person name="Ohm R."/>
            <person name="Pangilinan J."/>
            <person name="Park H.-J."/>
            <person name="Ramirez L."/>
            <person name="Alfaro M."/>
            <person name="Sun H."/>
            <person name="Tritt A."/>
            <person name="Yoshinaga Y."/>
            <person name="Zwiers L.-H."/>
            <person name="Turgeon B."/>
            <person name="Goodwin S."/>
            <person name="Spatafora J."/>
            <person name="Crous P."/>
            <person name="Grigoriev I."/>
        </authorList>
    </citation>
    <scope>NUCLEOTIDE SEQUENCE</scope>
    <source>
        <strain evidence="2">CBS 675.92</strain>
    </source>
</reference>
<evidence type="ECO:0000256" key="1">
    <source>
        <dbReference type="SAM" id="MobiDB-lite"/>
    </source>
</evidence>
<dbReference type="Proteomes" id="UP000800035">
    <property type="component" value="Unassembled WGS sequence"/>
</dbReference>
<feature type="region of interest" description="Disordered" evidence="1">
    <location>
        <begin position="442"/>
        <end position="474"/>
    </location>
</feature>
<dbReference type="AlphaFoldDB" id="A0A6A5U0X8"/>
<feature type="compositionally biased region" description="Polar residues" evidence="1">
    <location>
        <begin position="146"/>
        <end position="162"/>
    </location>
</feature>
<feature type="compositionally biased region" description="Basic and acidic residues" evidence="1">
    <location>
        <begin position="15"/>
        <end position="26"/>
    </location>
</feature>
<protein>
    <submittedName>
        <fullName evidence="2">Uncharacterized protein</fullName>
    </submittedName>
</protein>
<dbReference type="OrthoDB" id="5397087at2759"/>
<feature type="region of interest" description="Disordered" evidence="1">
    <location>
        <begin position="146"/>
        <end position="329"/>
    </location>
</feature>
<name>A0A6A5U0X8_9PLEO</name>
<feature type="compositionally biased region" description="Polar residues" evidence="1">
    <location>
        <begin position="203"/>
        <end position="215"/>
    </location>
</feature>
<sequence>MPADRRPTFPAAKPIKTERTHEENQERAYIAASRRSDRSLEARIESARRASEIHKKRTGRALRVTEQDVVNEEMYEEEDDDLPTQYQRLNAHLQTSSWLFNRKLHDYIATQHGVRNMFLLQQFPGHALPQYGSQVQSNGQIPMMNQTMQHPQNFTPASPAFTQPSHPYSPQQPFQQQPLQQQSLQQQPLQQPHSYRHAPYSIPQRQHMQHRSASISTPLPMPSVSPTVPPATSTVTSPYGDFNRRLSLPPNAFDPSAQPSGDASSRPPMSRSTTAQSIHQQPVSPQHVNSCITSGPNSGQATPQPQFEHGTPSSYQYPSLPFDGTSSQVINTNPLSMSLPPESQQFVGSALDPNDPRTAILMAGSDNLPQPFYTYNPNLSPKAARKAADQVSLNGSGMSQTLSPDNAIKAEACSNSPPSAMMDNYFSSHPLFTPTGFGYPNYFDQHQGAEGNQTNEGPLNDSLYEENSFVDWDQ</sequence>
<gene>
    <name evidence="2" type="ORF">CC80DRAFT_62601</name>
</gene>